<evidence type="ECO:0000256" key="6">
    <source>
        <dbReference type="SAM" id="MobiDB-lite"/>
    </source>
</evidence>
<dbReference type="InterPro" id="IPR020057">
    <property type="entry name" value="Ribosomal_bL25_b-dom"/>
</dbReference>
<feature type="region of interest" description="Disordered" evidence="6">
    <location>
        <begin position="189"/>
        <end position="216"/>
    </location>
</feature>
<comment type="similarity">
    <text evidence="5">Belongs to the bacterial ribosomal protein bL25 family. CTC subfamily.</text>
</comment>
<dbReference type="PANTHER" id="PTHR33284:SF1">
    <property type="entry name" value="RIBOSOMAL PROTEIN L25_GLN-TRNA SYNTHETASE, ANTI-CODON-BINDING DOMAIN-CONTAINING PROTEIN"/>
    <property type="match status" value="1"/>
</dbReference>
<dbReference type="Pfam" id="PF14693">
    <property type="entry name" value="Ribosomal_TL5_C"/>
    <property type="match status" value="1"/>
</dbReference>
<keyword evidence="4 5" id="KW-0687">Ribonucleoprotein</keyword>
<keyword evidence="10" id="KW-1185">Reference proteome</keyword>
<accession>A0AA52EIU8</accession>
<organism evidence="9 10">
    <name type="scientific">Temperatibacter marinus</name>
    <dbReference type="NCBI Taxonomy" id="1456591"/>
    <lineage>
        <taxon>Bacteria</taxon>
        <taxon>Pseudomonadati</taxon>
        <taxon>Pseudomonadota</taxon>
        <taxon>Alphaproteobacteria</taxon>
        <taxon>Kordiimonadales</taxon>
        <taxon>Temperatibacteraceae</taxon>
        <taxon>Temperatibacter</taxon>
    </lineage>
</organism>
<evidence type="ECO:0000256" key="5">
    <source>
        <dbReference type="HAMAP-Rule" id="MF_01334"/>
    </source>
</evidence>
<gene>
    <name evidence="5" type="primary">rplY</name>
    <name evidence="5" type="synonym">ctc</name>
    <name evidence="9" type="ORF">QGN29_01755</name>
</gene>
<dbReference type="Gene3D" id="2.40.240.10">
    <property type="entry name" value="Ribosomal Protein L25, Chain P"/>
    <property type="match status" value="1"/>
</dbReference>
<keyword evidence="1 5" id="KW-0699">rRNA-binding</keyword>
<dbReference type="NCBIfam" id="NF004128">
    <property type="entry name" value="PRK05618.1-2"/>
    <property type="match status" value="1"/>
</dbReference>
<dbReference type="HAMAP" id="MF_01334">
    <property type="entry name" value="Ribosomal_bL25_CTC"/>
    <property type="match status" value="1"/>
</dbReference>
<evidence type="ECO:0000256" key="3">
    <source>
        <dbReference type="ARBA" id="ARBA00022980"/>
    </source>
</evidence>
<keyword evidence="2 5" id="KW-0694">RNA-binding</keyword>
<dbReference type="InterPro" id="IPR020930">
    <property type="entry name" value="Ribosomal_uL5_bac-type"/>
</dbReference>
<protein>
    <recommendedName>
        <fullName evidence="5">Large ribosomal subunit protein bL25</fullName>
    </recommendedName>
    <alternativeName>
        <fullName evidence="5">General stress protein CTC</fullName>
    </alternativeName>
</protein>
<proteinExistence type="inferred from homology"/>
<dbReference type="Gene3D" id="2.170.120.20">
    <property type="entry name" value="Ribosomal protein L25, beta domain"/>
    <property type="match status" value="1"/>
</dbReference>
<dbReference type="SUPFAM" id="SSF50715">
    <property type="entry name" value="Ribosomal protein L25-like"/>
    <property type="match status" value="1"/>
</dbReference>
<dbReference type="KEGG" id="tmk:QGN29_01755"/>
<dbReference type="InterPro" id="IPR037121">
    <property type="entry name" value="Ribosomal_bL25_C"/>
</dbReference>
<dbReference type="EMBL" id="CP123872">
    <property type="protein sequence ID" value="WND03089.1"/>
    <property type="molecule type" value="Genomic_DNA"/>
</dbReference>
<reference evidence="9" key="1">
    <citation type="submission" date="2023-04" db="EMBL/GenBank/DDBJ databases">
        <title>Complete genome sequence of Temperatibacter marinus.</title>
        <authorList>
            <person name="Rong J.-C."/>
            <person name="Yi M.-L."/>
            <person name="Zhao Q."/>
        </authorList>
    </citation>
    <scope>NUCLEOTIDE SEQUENCE</scope>
    <source>
        <strain evidence="9">NBRC 110045</strain>
    </source>
</reference>
<evidence type="ECO:0000256" key="1">
    <source>
        <dbReference type="ARBA" id="ARBA00022730"/>
    </source>
</evidence>
<dbReference type="InterPro" id="IPR029751">
    <property type="entry name" value="Ribosomal_L25_dom"/>
</dbReference>
<dbReference type="NCBIfam" id="NF004612">
    <property type="entry name" value="PRK05943.1"/>
    <property type="match status" value="1"/>
</dbReference>
<evidence type="ECO:0000256" key="2">
    <source>
        <dbReference type="ARBA" id="ARBA00022884"/>
    </source>
</evidence>
<dbReference type="PANTHER" id="PTHR33284">
    <property type="entry name" value="RIBOSOMAL PROTEIN L25/GLN-TRNA SYNTHETASE, ANTI-CODON-BINDING DOMAIN-CONTAINING PROTEIN"/>
    <property type="match status" value="1"/>
</dbReference>
<feature type="domain" description="Large ribosomal subunit protein bL25 beta" evidence="8">
    <location>
        <begin position="104"/>
        <end position="188"/>
    </location>
</feature>
<sequence length="216" mass="22916">MAKVLKIQAENRDRVGKGASRAARRAGMVPAVIYGDNREPRSIQIKINEVVRLLNRGGFMSHTYQIETDGKVSATVLPRDLQLHPVTDMPMHIDFLRLAEGSTVVMNVPVQITDDEDAPGVKQGGTVTVNRHDIELNVPVDAIPEAIVVSLAGIELGGSVKISDVKLPKGVTPTITDRDFVIAAITAPSSLKSSEGSSEEGEEGGADDAAAEGGEE</sequence>
<evidence type="ECO:0000313" key="10">
    <source>
        <dbReference type="Proteomes" id="UP001268683"/>
    </source>
</evidence>
<dbReference type="Proteomes" id="UP001268683">
    <property type="component" value="Chromosome"/>
</dbReference>
<comment type="subunit">
    <text evidence="5">Part of the 50S ribosomal subunit; part of the 5S rRNA/L5/L18/L25 subcomplex. Contacts the 5S rRNA. Binds to the 5S rRNA independently of L5 and L18.</text>
</comment>
<dbReference type="CDD" id="cd00495">
    <property type="entry name" value="Ribosomal_L25_TL5_CTC"/>
    <property type="match status" value="1"/>
</dbReference>
<dbReference type="GO" id="GO:0003735">
    <property type="term" value="F:structural constituent of ribosome"/>
    <property type="evidence" value="ECO:0007669"/>
    <property type="project" value="InterPro"/>
</dbReference>
<dbReference type="AlphaFoldDB" id="A0AA52EIU8"/>
<keyword evidence="3 5" id="KW-0689">Ribosomal protein</keyword>
<dbReference type="InterPro" id="IPR001021">
    <property type="entry name" value="Ribosomal_bL25_long"/>
</dbReference>
<evidence type="ECO:0000259" key="7">
    <source>
        <dbReference type="Pfam" id="PF01386"/>
    </source>
</evidence>
<dbReference type="Pfam" id="PF01386">
    <property type="entry name" value="Ribosomal_L25p"/>
    <property type="match status" value="1"/>
</dbReference>
<dbReference type="InterPro" id="IPR011035">
    <property type="entry name" value="Ribosomal_bL25/Gln-tRNA_synth"/>
</dbReference>
<evidence type="ECO:0000256" key="4">
    <source>
        <dbReference type="ARBA" id="ARBA00023274"/>
    </source>
</evidence>
<dbReference type="GO" id="GO:0006412">
    <property type="term" value="P:translation"/>
    <property type="evidence" value="ECO:0007669"/>
    <property type="project" value="UniProtKB-UniRule"/>
</dbReference>
<dbReference type="RefSeq" id="WP_310798938.1">
    <property type="nucleotide sequence ID" value="NZ_CP123872.1"/>
</dbReference>
<dbReference type="GO" id="GO:0022625">
    <property type="term" value="C:cytosolic large ribosomal subunit"/>
    <property type="evidence" value="ECO:0007669"/>
    <property type="project" value="TreeGrafter"/>
</dbReference>
<dbReference type="InterPro" id="IPR020056">
    <property type="entry name" value="Rbsml_bL25/Gln-tRNA_synth_N"/>
</dbReference>
<feature type="compositionally biased region" description="Acidic residues" evidence="6">
    <location>
        <begin position="197"/>
        <end position="216"/>
    </location>
</feature>
<feature type="domain" description="Large ribosomal subunit protein bL25 L25" evidence="7">
    <location>
        <begin position="7"/>
        <end position="95"/>
    </location>
</feature>
<evidence type="ECO:0000313" key="9">
    <source>
        <dbReference type="EMBL" id="WND03089.1"/>
    </source>
</evidence>
<dbReference type="GO" id="GO:0008097">
    <property type="term" value="F:5S rRNA binding"/>
    <property type="evidence" value="ECO:0007669"/>
    <property type="project" value="InterPro"/>
</dbReference>
<dbReference type="NCBIfam" id="TIGR00731">
    <property type="entry name" value="bL25_bact_ctc"/>
    <property type="match status" value="1"/>
</dbReference>
<comment type="function">
    <text evidence="5">This is one of the proteins that binds to the 5S RNA in the ribosome where it forms part of the central protuberance.</text>
</comment>
<name>A0AA52EIU8_9PROT</name>
<evidence type="ECO:0000259" key="8">
    <source>
        <dbReference type="Pfam" id="PF14693"/>
    </source>
</evidence>